<sequence length="887" mass="100774">MKLFPSITRWGWLLPSLAFAEPEAILPEKHQDYIYNYCIDCHDSSMAKGKVNLEDLPFEIGTIEHAEYWQKVLNAINAGEMPPEDEIQPKEQEKADFLADLSETLVVARDILSDAKGVSVMRRLSRREYENTMRDLLGIPIDASVLPSDQSSESYDTMGSSLYMSSDQVLNYRSLAKEALENAIEVAQSERALQKRRIDLEETRNDAVQRQLAIQTSIQYRYKRWTKEVDHFANLAENRDAKLAIQKEIAGKPKSEFYAHWDKIKGAPSPKKYGFLDVAGANTFNNKWEHLMPILLDYATLPHRDKGVYLIPDQNAYVYNHFHIHQAWQPGEYKVQMRVAAIGQHALPPSRRELDPYMVEATDPSRHFLDVDSQKGRFTIATHHVRGTVEEPGLIEFQVTQRPGDLHTFSLSERGDLERRGRYLNHASMKEHGVRLLPAIWVDSIEITGPYYTERQTKSLDRLKEWMVKLEGDRSAAAEVLQEFSTIALRGRLPSKPFTDRLVELFQKRLEQGKAPVEAFAEMGSIVLSSPSFLYLSEKPGDSQSISDAELANRLSYFLNAGPPDEQLLEAVTAGTLKQEEVLLKHTRRLLEKPEVERFIEPFLDQWLGLDRLDFFQFNTQKHPDFTLGVKKAARREIYETFLHWIRSNGSLGNLLQSDTIVVNAILADLYGIPGVEGDHYRPVTVPESSARGGLLGMAAIHAMGSNGKDTSPVERGAWVLRKLMNNPPPPAPPNIPQLSRLEEEKLGTRELITMHQEKAQCAQCHRKIDPIGFGLENFDAIGRWRTRDDRHGVPASKLLIDPAGKIYGGDAFEDFFELRGIVSTQYRDAFAYGFIKNLGEYALGRRLGFTDLNWLDEVVADAKREDYALPAIIEALVTSEAFREKL</sequence>
<dbReference type="Pfam" id="PF07626">
    <property type="entry name" value="PSD3"/>
    <property type="match status" value="1"/>
</dbReference>
<evidence type="ECO:0000313" key="9">
    <source>
        <dbReference type="Proteomes" id="UP001597297"/>
    </source>
</evidence>
<reference evidence="9" key="1">
    <citation type="journal article" date="2019" name="Int. J. Syst. Evol. Microbiol.">
        <title>The Global Catalogue of Microorganisms (GCM) 10K type strain sequencing project: providing services to taxonomists for standard genome sequencing and annotation.</title>
        <authorList>
            <consortium name="The Broad Institute Genomics Platform"/>
            <consortium name="The Broad Institute Genome Sequencing Center for Infectious Disease"/>
            <person name="Wu L."/>
            <person name="Ma J."/>
        </authorList>
    </citation>
    <scope>NUCLEOTIDE SEQUENCE [LARGE SCALE GENOMIC DNA]</scope>
    <source>
        <strain evidence="9">JCM 16545</strain>
    </source>
</reference>
<evidence type="ECO:0000259" key="2">
    <source>
        <dbReference type="Pfam" id="PF07624"/>
    </source>
</evidence>
<evidence type="ECO:0000259" key="4">
    <source>
        <dbReference type="Pfam" id="PF07627"/>
    </source>
</evidence>
<dbReference type="Pfam" id="PF07637">
    <property type="entry name" value="PSD5"/>
    <property type="match status" value="1"/>
</dbReference>
<feature type="domain" description="DUF1588" evidence="4">
    <location>
        <begin position="692"/>
        <end position="789"/>
    </location>
</feature>
<dbReference type="InterPro" id="IPR013042">
    <property type="entry name" value="DUF1592"/>
</dbReference>
<dbReference type="Pfam" id="PF07631">
    <property type="entry name" value="PSD4"/>
    <property type="match status" value="1"/>
</dbReference>
<dbReference type="EMBL" id="JBHUJC010000019">
    <property type="protein sequence ID" value="MFD2276108.1"/>
    <property type="molecule type" value="Genomic_DNA"/>
</dbReference>
<comment type="caution">
    <text evidence="8">The sequence shown here is derived from an EMBL/GenBank/DDBJ whole genome shotgun (WGS) entry which is preliminary data.</text>
</comment>
<feature type="domain" description="DUF1592" evidence="5">
    <location>
        <begin position="546"/>
        <end position="673"/>
    </location>
</feature>
<proteinExistence type="predicted"/>
<feature type="domain" description="DUF1595" evidence="7">
    <location>
        <begin position="477"/>
        <end position="538"/>
    </location>
</feature>
<dbReference type="InterPro" id="IPR011429">
    <property type="entry name" value="Cyt_c_Planctomycete-type"/>
</dbReference>
<organism evidence="8 9">
    <name type="scientific">Rubritalea spongiae</name>
    <dbReference type="NCBI Taxonomy" id="430797"/>
    <lineage>
        <taxon>Bacteria</taxon>
        <taxon>Pseudomonadati</taxon>
        <taxon>Verrucomicrobiota</taxon>
        <taxon>Verrucomicrobiia</taxon>
        <taxon>Verrucomicrobiales</taxon>
        <taxon>Rubritaleaceae</taxon>
        <taxon>Rubritalea</taxon>
    </lineage>
</organism>
<dbReference type="RefSeq" id="WP_377095329.1">
    <property type="nucleotide sequence ID" value="NZ_JBHSJM010000001.1"/>
</dbReference>
<dbReference type="Pfam" id="PF07627">
    <property type="entry name" value="PSCyt3"/>
    <property type="match status" value="1"/>
</dbReference>
<protein>
    <submittedName>
        <fullName evidence="8">DUF1592 domain-containing protein</fullName>
    </submittedName>
</protein>
<keyword evidence="9" id="KW-1185">Reference proteome</keyword>
<evidence type="ECO:0000259" key="6">
    <source>
        <dbReference type="Pfam" id="PF07635"/>
    </source>
</evidence>
<accession>A0ABW5E4B7</accession>
<gene>
    <name evidence="8" type="ORF">ACFSQZ_06485</name>
</gene>
<evidence type="ECO:0000313" key="8">
    <source>
        <dbReference type="EMBL" id="MFD2276108.1"/>
    </source>
</evidence>
<evidence type="ECO:0000259" key="7">
    <source>
        <dbReference type="Pfam" id="PF07637"/>
    </source>
</evidence>
<feature type="domain" description="DUF1587" evidence="3">
    <location>
        <begin position="122"/>
        <end position="184"/>
    </location>
</feature>
<feature type="coiled-coil region" evidence="1">
    <location>
        <begin position="177"/>
        <end position="206"/>
    </location>
</feature>
<dbReference type="InterPro" id="IPR013039">
    <property type="entry name" value="DUF1588"/>
</dbReference>
<dbReference type="Proteomes" id="UP001597297">
    <property type="component" value="Unassembled WGS sequence"/>
</dbReference>
<evidence type="ECO:0000259" key="3">
    <source>
        <dbReference type="Pfam" id="PF07626"/>
    </source>
</evidence>
<name>A0ABW5E4B7_9BACT</name>
<dbReference type="Pfam" id="PF07635">
    <property type="entry name" value="PSCyt1"/>
    <property type="match status" value="1"/>
</dbReference>
<feature type="domain" description="Cytochrome C Planctomycete-type" evidence="6">
    <location>
        <begin position="38"/>
        <end position="85"/>
    </location>
</feature>
<dbReference type="InterPro" id="IPR013043">
    <property type="entry name" value="DUF1595"/>
</dbReference>
<feature type="domain" description="DUF1585" evidence="2">
    <location>
        <begin position="810"/>
        <end position="883"/>
    </location>
</feature>
<dbReference type="InterPro" id="IPR013036">
    <property type="entry name" value="DUF1587"/>
</dbReference>
<evidence type="ECO:0000256" key="1">
    <source>
        <dbReference type="SAM" id="Coils"/>
    </source>
</evidence>
<keyword evidence="1" id="KW-0175">Coiled coil</keyword>
<evidence type="ECO:0000259" key="5">
    <source>
        <dbReference type="Pfam" id="PF07631"/>
    </source>
</evidence>
<dbReference type="Pfam" id="PF07624">
    <property type="entry name" value="PSD2"/>
    <property type="match status" value="1"/>
</dbReference>
<dbReference type="InterPro" id="IPR011478">
    <property type="entry name" value="DUF1585"/>
</dbReference>